<keyword evidence="3" id="KW-0175">Coiled coil</keyword>
<accession>A0A7R8UXT9</accession>
<feature type="compositionally biased region" description="Basic and acidic residues" evidence="4">
    <location>
        <begin position="51"/>
        <end position="68"/>
    </location>
</feature>
<keyword evidence="5" id="KW-0812">Transmembrane</keyword>
<feature type="region of interest" description="Disordered" evidence="4">
    <location>
        <begin position="276"/>
        <end position="297"/>
    </location>
</feature>
<dbReference type="InParanoid" id="A0A7R8UXT9"/>
<dbReference type="Proteomes" id="UP000594454">
    <property type="component" value="Chromosome 4"/>
</dbReference>
<organism evidence="7 8">
    <name type="scientific">Hermetia illucens</name>
    <name type="common">Black soldier fly</name>
    <dbReference type="NCBI Taxonomy" id="343691"/>
    <lineage>
        <taxon>Eukaryota</taxon>
        <taxon>Metazoa</taxon>
        <taxon>Ecdysozoa</taxon>
        <taxon>Arthropoda</taxon>
        <taxon>Hexapoda</taxon>
        <taxon>Insecta</taxon>
        <taxon>Pterygota</taxon>
        <taxon>Neoptera</taxon>
        <taxon>Endopterygota</taxon>
        <taxon>Diptera</taxon>
        <taxon>Brachycera</taxon>
        <taxon>Stratiomyomorpha</taxon>
        <taxon>Stratiomyidae</taxon>
        <taxon>Hermetiinae</taxon>
        <taxon>Hermetia</taxon>
    </lineage>
</organism>
<feature type="region of interest" description="Disordered" evidence="4">
    <location>
        <begin position="134"/>
        <end position="154"/>
    </location>
</feature>
<dbReference type="OrthoDB" id="10020456at2759"/>
<keyword evidence="8" id="KW-1185">Reference proteome</keyword>
<name>A0A7R8UXT9_HERIL</name>
<sequence length="557" mass="63647">MVNKQYPVQKQQQNSINSKHYSPPPVRNPSMISNTPNPINNNQLEDSIDFTEQRKRPESVRVDKKTGKAESTTYEKNITLGHKIFGSQNVNQASKSPKDNLDEVPRFMQKDPLEINDIGRFQYILQMDKEMAKHPDRLSRTSSRVQIPSSRSSSINSSSNHLNFWKAGSESAMTTSSSDFRRHEDIHRYLQDFWKYAKWPLLVILCAILLGTSIYFLVTDADRPMPTLRFKLNSTERQTSKYNSIEGHIIQEEEHITNGDLSEEEKFQVKDIFDTTESRERTSDTTVPNEQSSVSSASTILKDERMTNPTTYFRTKPQFENPTTEFSVTTVSPSRNTQILQIYTHAGLNFEEDLKTTTEKMNANKETNVEPTKDTFEIIGFTSGHQNNFGIPIEEDERILRILNEELMKHESEMASQTHRPTTDSSIYRPRVSPTLPVISRGSLSTTENSAAAINNYTDVGNCASTSLSICRGILQYDLTVNSSRKALTPLELEHFKYLFDSKCSSRAAEFVCSALEPECRPSQMGILRPCKRICKCKLRKTFLFELAIKDTMRIHD</sequence>
<evidence type="ECO:0000256" key="2">
    <source>
        <dbReference type="PROSITE-ProRule" id="PRU00090"/>
    </source>
</evidence>
<evidence type="ECO:0000259" key="6">
    <source>
        <dbReference type="PROSITE" id="PS50038"/>
    </source>
</evidence>
<evidence type="ECO:0000256" key="5">
    <source>
        <dbReference type="SAM" id="Phobius"/>
    </source>
</evidence>
<feature type="transmembrane region" description="Helical" evidence="5">
    <location>
        <begin position="199"/>
        <end position="218"/>
    </location>
</feature>
<feature type="compositionally biased region" description="Polar residues" evidence="4">
    <location>
        <begin position="30"/>
        <end position="45"/>
    </location>
</feature>
<evidence type="ECO:0000256" key="1">
    <source>
        <dbReference type="ARBA" id="ARBA00023157"/>
    </source>
</evidence>
<evidence type="ECO:0000313" key="7">
    <source>
        <dbReference type="EMBL" id="CAD7088536.1"/>
    </source>
</evidence>
<dbReference type="EMBL" id="LR899012">
    <property type="protein sequence ID" value="CAD7088536.1"/>
    <property type="molecule type" value="Genomic_DNA"/>
</dbReference>
<dbReference type="Pfam" id="PF01392">
    <property type="entry name" value="Fz"/>
    <property type="match status" value="1"/>
</dbReference>
<feature type="coiled-coil region" evidence="3">
    <location>
        <begin position="393"/>
        <end position="420"/>
    </location>
</feature>
<keyword evidence="5" id="KW-0472">Membrane</keyword>
<dbReference type="InterPro" id="IPR036790">
    <property type="entry name" value="Frizzled_dom_sf"/>
</dbReference>
<reference evidence="7 8" key="1">
    <citation type="submission" date="2020-11" db="EMBL/GenBank/DDBJ databases">
        <authorList>
            <person name="Wallbank WR R."/>
            <person name="Pardo Diaz C."/>
            <person name="Kozak K."/>
            <person name="Martin S."/>
            <person name="Jiggins C."/>
            <person name="Moest M."/>
            <person name="Warren A I."/>
            <person name="Generalovic N T."/>
            <person name="Byers J.R.P. K."/>
            <person name="Montejo-Kovacevich G."/>
            <person name="Yen C E."/>
        </authorList>
    </citation>
    <scope>NUCLEOTIDE SEQUENCE [LARGE SCALE GENOMIC DNA]</scope>
</reference>
<dbReference type="Gene3D" id="1.10.2000.10">
    <property type="entry name" value="Frizzled cysteine-rich domain"/>
    <property type="match status" value="1"/>
</dbReference>
<evidence type="ECO:0000313" key="8">
    <source>
        <dbReference type="Proteomes" id="UP000594454"/>
    </source>
</evidence>
<gene>
    <name evidence="7" type="ORF">HERILL_LOCUS11148</name>
</gene>
<dbReference type="CDD" id="cd07066">
    <property type="entry name" value="CRD_FZ"/>
    <property type="match status" value="1"/>
</dbReference>
<feature type="compositionally biased region" description="Polar residues" evidence="4">
    <location>
        <begin position="287"/>
        <end position="297"/>
    </location>
</feature>
<dbReference type="InterPro" id="IPR020067">
    <property type="entry name" value="Frizzled_dom"/>
</dbReference>
<proteinExistence type="predicted"/>
<keyword evidence="5" id="KW-1133">Transmembrane helix</keyword>
<dbReference type="AlphaFoldDB" id="A0A7R8UXT9"/>
<feature type="compositionally biased region" description="Low complexity" evidence="4">
    <location>
        <begin position="142"/>
        <end position="154"/>
    </location>
</feature>
<keyword evidence="1" id="KW-1015">Disulfide bond</keyword>
<comment type="caution">
    <text evidence="2">Lacks conserved residue(s) required for the propagation of feature annotation.</text>
</comment>
<evidence type="ECO:0000256" key="4">
    <source>
        <dbReference type="SAM" id="MobiDB-lite"/>
    </source>
</evidence>
<feature type="domain" description="FZ" evidence="6">
    <location>
        <begin position="458"/>
        <end position="535"/>
    </location>
</feature>
<protein>
    <recommendedName>
        <fullName evidence="6">FZ domain-containing protein</fullName>
    </recommendedName>
</protein>
<dbReference type="PROSITE" id="PS50038">
    <property type="entry name" value="FZ"/>
    <property type="match status" value="1"/>
</dbReference>
<evidence type="ECO:0000256" key="3">
    <source>
        <dbReference type="SAM" id="Coils"/>
    </source>
</evidence>
<feature type="region of interest" description="Disordered" evidence="4">
    <location>
        <begin position="1"/>
        <end position="70"/>
    </location>
</feature>
<feature type="compositionally biased region" description="Polar residues" evidence="4">
    <location>
        <begin position="1"/>
        <end position="20"/>
    </location>
</feature>
<dbReference type="SUPFAM" id="SSF63501">
    <property type="entry name" value="Frizzled cysteine-rich domain"/>
    <property type="match status" value="1"/>
</dbReference>